<protein>
    <submittedName>
        <fullName evidence="4 5">Uncharacterized protein LOC115875873 isoform X1</fullName>
    </submittedName>
</protein>
<dbReference type="Proteomes" id="UP000504635">
    <property type="component" value="Unplaced"/>
</dbReference>
<dbReference type="PANTHER" id="PTHR21177:SF7">
    <property type="entry name" value="GH11627P"/>
    <property type="match status" value="1"/>
</dbReference>
<evidence type="ECO:0000313" key="5">
    <source>
        <dbReference type="RefSeq" id="XP_030747277.1"/>
    </source>
</evidence>
<sequence length="481" mass="54342">MKSNQSWILLEIWLMPLVYAAVIPPPWANPDLNPCARQSRGWQVLFWPPDKKCYKIFKVGYPCPDGMELSPATSRNGKELYAECRCPPGQAFSIEEGKCFQLFTPGPCQQGSYFGSDGEYKNNVTTSIQRLGSCKQIATCPDVHSIFWIKDGKCYQKLTKGPCAKGQLLTMTTGNKLPVCACDKRKELRQFRARDGRCYQHFTRGPCKEKGTLFLPDGTCGCHSFLPHYHKQTDKCFELGTVGPCSKGEIFTVLPQTNNGGCMCKPGNIRYLDNPFCHRPFTRGPCKASHILFNQTHCLPQPCEKGELYYPDEDSCFKIGSRGPCPAGRIISFDFDTRPSIDGVSYNGVCMCETKNCIDENAVNISDDKEQEIGKEEERMTKKSRNKDISEENVKCDSDRGQIRYKSGCFKIYSHDPCEEGAWLVPTKRKEDEDFVGICECTPGHVKKEKIVENRLESECLSQTSILADYLKMNFTVSQRM</sequence>
<name>A0A6J2X7W1_SITOR</name>
<dbReference type="InterPro" id="IPR031993">
    <property type="entry name" value="DUF4789"/>
</dbReference>
<proteinExistence type="predicted"/>
<evidence type="ECO:0000256" key="1">
    <source>
        <dbReference type="SAM" id="SignalP"/>
    </source>
</evidence>
<evidence type="ECO:0000259" key="2">
    <source>
        <dbReference type="Pfam" id="PF16033"/>
    </source>
</evidence>
<gene>
    <name evidence="4 5" type="primary">LOC115875873</name>
</gene>
<keyword evidence="3" id="KW-1185">Reference proteome</keyword>
<accession>A0A6J2X7W1</accession>
<reference evidence="4 5" key="1">
    <citation type="submission" date="2025-04" db="UniProtKB">
        <authorList>
            <consortium name="RefSeq"/>
        </authorList>
    </citation>
    <scope>IDENTIFICATION</scope>
    <source>
        <tissue evidence="4 5">Gonads</tissue>
    </source>
</reference>
<dbReference type="GeneID" id="115875873"/>
<dbReference type="RefSeq" id="XP_030747277.1">
    <property type="nucleotide sequence ID" value="XM_030891417.1"/>
</dbReference>
<dbReference type="PANTHER" id="PTHR21177">
    <property type="entry name" value="IP06524P-RELATED"/>
    <property type="match status" value="1"/>
</dbReference>
<dbReference type="AlphaFoldDB" id="A0A6J2X7W1"/>
<evidence type="ECO:0000313" key="3">
    <source>
        <dbReference type="Proteomes" id="UP000504635"/>
    </source>
</evidence>
<feature type="signal peptide" evidence="1">
    <location>
        <begin position="1"/>
        <end position="20"/>
    </location>
</feature>
<dbReference type="KEGG" id="soy:115875873"/>
<dbReference type="RefSeq" id="XP_030747276.1">
    <property type="nucleotide sequence ID" value="XM_030891416.1"/>
</dbReference>
<feature type="domain" description="DUF4789" evidence="2">
    <location>
        <begin position="256"/>
        <end position="325"/>
    </location>
</feature>
<keyword evidence="1" id="KW-0732">Signal</keyword>
<evidence type="ECO:0000313" key="4">
    <source>
        <dbReference type="RefSeq" id="XP_030747276.1"/>
    </source>
</evidence>
<feature type="chain" id="PRO_5044642823" evidence="1">
    <location>
        <begin position="21"/>
        <end position="481"/>
    </location>
</feature>
<dbReference type="Pfam" id="PF16033">
    <property type="entry name" value="DUF4789"/>
    <property type="match status" value="1"/>
</dbReference>
<organism evidence="3 5">
    <name type="scientific">Sitophilus oryzae</name>
    <name type="common">Rice weevil</name>
    <name type="synonym">Curculio oryzae</name>
    <dbReference type="NCBI Taxonomy" id="7048"/>
    <lineage>
        <taxon>Eukaryota</taxon>
        <taxon>Metazoa</taxon>
        <taxon>Ecdysozoa</taxon>
        <taxon>Arthropoda</taxon>
        <taxon>Hexapoda</taxon>
        <taxon>Insecta</taxon>
        <taxon>Pterygota</taxon>
        <taxon>Neoptera</taxon>
        <taxon>Endopterygota</taxon>
        <taxon>Coleoptera</taxon>
        <taxon>Polyphaga</taxon>
        <taxon>Cucujiformia</taxon>
        <taxon>Curculionidae</taxon>
        <taxon>Dryophthorinae</taxon>
        <taxon>Sitophilus</taxon>
    </lineage>
</organism>
<dbReference type="OrthoDB" id="6328618at2759"/>